<sequence>MIIGIKTSHHDLNIVGYRRATNTFTKRGKNANLS</sequence>
<dbReference type="EMBL" id="GGEC01021999">
    <property type="protein sequence ID" value="MBX02483.1"/>
    <property type="molecule type" value="Transcribed_RNA"/>
</dbReference>
<reference evidence="1" key="1">
    <citation type="submission" date="2018-02" db="EMBL/GenBank/DDBJ databases">
        <title>Rhizophora mucronata_Transcriptome.</title>
        <authorList>
            <person name="Meera S.P."/>
            <person name="Sreeshan A."/>
            <person name="Augustine A."/>
        </authorList>
    </citation>
    <scope>NUCLEOTIDE SEQUENCE</scope>
    <source>
        <tissue evidence="1">Leaf</tissue>
    </source>
</reference>
<evidence type="ECO:0000313" key="1">
    <source>
        <dbReference type="EMBL" id="MBX02483.1"/>
    </source>
</evidence>
<protein>
    <submittedName>
        <fullName evidence="1">Uncharacterized protein</fullName>
    </submittedName>
</protein>
<dbReference type="AlphaFoldDB" id="A0A2P2K9U6"/>
<accession>A0A2P2K9U6</accession>
<proteinExistence type="predicted"/>
<name>A0A2P2K9U6_RHIMU</name>
<organism evidence="1">
    <name type="scientific">Rhizophora mucronata</name>
    <name type="common">Asiatic mangrove</name>
    <dbReference type="NCBI Taxonomy" id="61149"/>
    <lineage>
        <taxon>Eukaryota</taxon>
        <taxon>Viridiplantae</taxon>
        <taxon>Streptophyta</taxon>
        <taxon>Embryophyta</taxon>
        <taxon>Tracheophyta</taxon>
        <taxon>Spermatophyta</taxon>
        <taxon>Magnoliopsida</taxon>
        <taxon>eudicotyledons</taxon>
        <taxon>Gunneridae</taxon>
        <taxon>Pentapetalae</taxon>
        <taxon>rosids</taxon>
        <taxon>fabids</taxon>
        <taxon>Malpighiales</taxon>
        <taxon>Rhizophoraceae</taxon>
        <taxon>Rhizophora</taxon>
    </lineage>
</organism>